<comment type="caution">
    <text evidence="1">The sequence shown here is derived from an EMBL/GenBank/DDBJ whole genome shotgun (WGS) entry which is preliminary data.</text>
</comment>
<dbReference type="GeneID" id="37058575"/>
<proteinExistence type="predicted"/>
<dbReference type="AlphaFoldDB" id="A0A317VA64"/>
<sequence>MGTRARASNLHLNSLLGEGILGLGRSGDGHRSSPDIAQGVNLGPISGITGPLLKSNEDTSMIAKVAEGRATADLQYRNKTFSAKGPSSPPRLHLDLPSFHWYSSRLGKWFADPSVSDEKLAGPDLAPLATGIPATFQEYYTSSQGEVWLSSNSLVYPGTSFRLPIRCLLLGDGVYFQQRFRKAGYQHLGLRAQTSSQFESATDCRLWRLQRGLGSNDFPRSAYRNGVGLQSGLGGPKINLVLSGCGCSTLIPKAIQMGMAAKVLQITMTRCIWYDGQRHRNPPFS</sequence>
<dbReference type="Proteomes" id="UP000246171">
    <property type="component" value="Unassembled WGS sequence"/>
</dbReference>
<protein>
    <submittedName>
        <fullName evidence="1">Uncharacterized protein</fullName>
    </submittedName>
</protein>
<evidence type="ECO:0000313" key="2">
    <source>
        <dbReference type="Proteomes" id="UP000246171"/>
    </source>
</evidence>
<keyword evidence="2" id="KW-1185">Reference proteome</keyword>
<evidence type="ECO:0000313" key="1">
    <source>
        <dbReference type="EMBL" id="PWY71224.1"/>
    </source>
</evidence>
<organism evidence="1 2">
    <name type="scientific">Aspergillus eucalypticola (strain CBS 122712 / IBT 29274)</name>
    <dbReference type="NCBI Taxonomy" id="1448314"/>
    <lineage>
        <taxon>Eukaryota</taxon>
        <taxon>Fungi</taxon>
        <taxon>Dikarya</taxon>
        <taxon>Ascomycota</taxon>
        <taxon>Pezizomycotina</taxon>
        <taxon>Eurotiomycetes</taxon>
        <taxon>Eurotiomycetidae</taxon>
        <taxon>Eurotiales</taxon>
        <taxon>Aspergillaceae</taxon>
        <taxon>Aspergillus</taxon>
        <taxon>Aspergillus subgen. Circumdati</taxon>
    </lineage>
</organism>
<dbReference type="RefSeq" id="XP_025387215.1">
    <property type="nucleotide sequence ID" value="XM_025536613.1"/>
</dbReference>
<dbReference type="EMBL" id="MSFU01000015">
    <property type="protein sequence ID" value="PWY71224.1"/>
    <property type="molecule type" value="Genomic_DNA"/>
</dbReference>
<reference evidence="1" key="1">
    <citation type="submission" date="2016-12" db="EMBL/GenBank/DDBJ databases">
        <title>The genomes of Aspergillus section Nigri reveals drivers in fungal speciation.</title>
        <authorList>
            <consortium name="DOE Joint Genome Institute"/>
            <person name="Vesth T.C."/>
            <person name="Nybo J."/>
            <person name="Theobald S."/>
            <person name="Brandl J."/>
            <person name="Frisvad J.C."/>
            <person name="Nielsen K.F."/>
            <person name="Lyhne E.K."/>
            <person name="Kogle M.E."/>
            <person name="Kuo A."/>
            <person name="Riley R."/>
            <person name="Clum A."/>
            <person name="Nolan M."/>
            <person name="Lipzen A."/>
            <person name="Salamov A."/>
            <person name="Henrissat B."/>
            <person name="Wiebenga A."/>
            <person name="De vries R.P."/>
            <person name="Grigoriev I.V."/>
            <person name="Mortensen U.H."/>
            <person name="Andersen M.R."/>
            <person name="Baker S.E."/>
        </authorList>
    </citation>
    <scope>NUCLEOTIDE SEQUENCE</scope>
    <source>
        <strain evidence="1">CBS 122712</strain>
    </source>
</reference>
<accession>A0A317VA64</accession>
<name>A0A317VA64_ASPEC</name>
<gene>
    <name evidence="1" type="ORF">BO83DRAFT_446730</name>
</gene>
<dbReference type="VEuPathDB" id="FungiDB:BO83DRAFT_446730"/>